<protein>
    <submittedName>
        <fullName evidence="3">Uncharacterized protein</fullName>
    </submittedName>
</protein>
<keyword evidence="2" id="KW-0812">Transmembrane</keyword>
<gene>
    <name evidence="3" type="ORF">EV652_107501</name>
</gene>
<evidence type="ECO:0000256" key="1">
    <source>
        <dbReference type="SAM" id="MobiDB-lite"/>
    </source>
</evidence>
<evidence type="ECO:0000256" key="2">
    <source>
        <dbReference type="SAM" id="Phobius"/>
    </source>
</evidence>
<feature type="compositionally biased region" description="Basic and acidic residues" evidence="1">
    <location>
        <begin position="220"/>
        <end position="229"/>
    </location>
</feature>
<keyword evidence="2" id="KW-0472">Membrane</keyword>
<feature type="transmembrane region" description="Helical" evidence="2">
    <location>
        <begin position="46"/>
        <end position="66"/>
    </location>
</feature>
<feature type="transmembrane region" description="Helical" evidence="2">
    <location>
        <begin position="21"/>
        <end position="40"/>
    </location>
</feature>
<proteinExistence type="predicted"/>
<dbReference type="EMBL" id="SLWN01000007">
    <property type="protein sequence ID" value="TCO26608.1"/>
    <property type="molecule type" value="Genomic_DNA"/>
</dbReference>
<evidence type="ECO:0000313" key="4">
    <source>
        <dbReference type="Proteomes" id="UP000294508"/>
    </source>
</evidence>
<evidence type="ECO:0000313" key="3">
    <source>
        <dbReference type="EMBL" id="TCO26608.1"/>
    </source>
</evidence>
<feature type="transmembrane region" description="Helical" evidence="2">
    <location>
        <begin position="149"/>
        <end position="171"/>
    </location>
</feature>
<name>A0A4V2RZJ5_9ACTN</name>
<dbReference type="AlphaFoldDB" id="A0A4V2RZJ5"/>
<keyword evidence="2" id="KW-1133">Transmembrane helix</keyword>
<sequence length="229" mass="23793">MTSLVRRHATTLPRVLLQTPWPMVLLAVMSAGLVALLSIARPSSAVPLFVVHLAAVALASGAAYLLDDAAIAVTAATPQRLWRRRAPTLFAGLAVVGAAWTVIVVLLNQQSPTPSTSALTIEVAALVSVAVAAAAVAARRGEPEPGNLVAPAIVLLGVGALIAQPALNITLFMSGPGDPHRRVWWVGIAVAATIVLLIASRDPATRPSRRPADPRGLSKRPSDRRDPLG</sequence>
<accession>A0A4V2RZJ5</accession>
<feature type="region of interest" description="Disordered" evidence="1">
    <location>
        <begin position="204"/>
        <end position="229"/>
    </location>
</feature>
<dbReference type="Proteomes" id="UP000294508">
    <property type="component" value="Unassembled WGS sequence"/>
</dbReference>
<reference evidence="3 4" key="1">
    <citation type="journal article" date="2015" name="Stand. Genomic Sci.">
        <title>Genomic Encyclopedia of Bacterial and Archaeal Type Strains, Phase III: the genomes of soil and plant-associated and newly described type strains.</title>
        <authorList>
            <person name="Whitman W.B."/>
            <person name="Woyke T."/>
            <person name="Klenk H.P."/>
            <person name="Zhou Y."/>
            <person name="Lilburn T.G."/>
            <person name="Beck B.J."/>
            <person name="De Vos P."/>
            <person name="Vandamme P."/>
            <person name="Eisen J.A."/>
            <person name="Garrity G."/>
            <person name="Hugenholtz P."/>
            <person name="Kyrpides N.C."/>
        </authorList>
    </citation>
    <scope>NUCLEOTIDE SEQUENCE [LARGE SCALE GENOMIC DNA]</scope>
    <source>
        <strain evidence="3 4">VKM Ac-2572</strain>
    </source>
</reference>
<feature type="transmembrane region" description="Helical" evidence="2">
    <location>
        <begin position="87"/>
        <end position="107"/>
    </location>
</feature>
<organism evidence="3 4">
    <name type="scientific">Kribbella steppae</name>
    <dbReference type="NCBI Taxonomy" id="2512223"/>
    <lineage>
        <taxon>Bacteria</taxon>
        <taxon>Bacillati</taxon>
        <taxon>Actinomycetota</taxon>
        <taxon>Actinomycetes</taxon>
        <taxon>Propionibacteriales</taxon>
        <taxon>Kribbellaceae</taxon>
        <taxon>Kribbella</taxon>
    </lineage>
</organism>
<feature type="transmembrane region" description="Helical" evidence="2">
    <location>
        <begin position="183"/>
        <end position="200"/>
    </location>
</feature>
<keyword evidence="4" id="KW-1185">Reference proteome</keyword>
<comment type="caution">
    <text evidence="3">The sequence shown here is derived from an EMBL/GenBank/DDBJ whole genome shotgun (WGS) entry which is preliminary data.</text>
</comment>
<feature type="transmembrane region" description="Helical" evidence="2">
    <location>
        <begin position="119"/>
        <end position="137"/>
    </location>
</feature>